<feature type="region of interest" description="Disordered" evidence="2">
    <location>
        <begin position="1"/>
        <end position="222"/>
    </location>
</feature>
<feature type="compositionally biased region" description="Polar residues" evidence="2">
    <location>
        <begin position="989"/>
        <end position="1002"/>
    </location>
</feature>
<gene>
    <name evidence="3" type="ORF">NA56DRAFT_263446</name>
</gene>
<feature type="compositionally biased region" description="Basic and acidic residues" evidence="2">
    <location>
        <begin position="258"/>
        <end position="272"/>
    </location>
</feature>
<feature type="coiled-coil region" evidence="1">
    <location>
        <begin position="683"/>
        <end position="710"/>
    </location>
</feature>
<feature type="compositionally biased region" description="Basic and acidic residues" evidence="2">
    <location>
        <begin position="81"/>
        <end position="103"/>
    </location>
</feature>
<evidence type="ECO:0000313" key="3">
    <source>
        <dbReference type="EMBL" id="PMD17664.1"/>
    </source>
</evidence>
<sequence length="1118" mass="123985">MVSSKKKKKAERVRARARASEIFGRIQPRQSVPFAQPSPPQSSSPLTMSSTRRDSSPGRRAPPKGPRAEGDGLHFTSATWKARERERSRSRSPDRHTLGRYDSYKPPTFRDSAEYREEVERRTKENYRPRYDDETPTRPLTKDPWRPNTITSDQSSPLSKGEVETSSIKASVPPSKIAKIGKPPLRSVENASVSGKPSGSWQDRVMKTSNSSPDQAAKMPPALSPEALAETTQAIGGIFERLIDDATLMAALKFQETEAKKRVEKRSTEYEKSKHHHDKFPSIKESQTGPKAEADRSLKTISEKVSQKHSILNGYAMEAAEKLIPALLAYCGKNTTVQESLQQRVDSLEKTGKGQEKLIEDQGKLLEDQRKANQILEDKLSALAKSIEQKHLTLEKDLQEKHLGLSNEFRTLQTQSASNEKRLESDVSQVQKKLQQVENSGQTIETLKTDLSAVKGDIAKISTENAQLSSALGQDILNLQKELKKVNTTSKGSKDAEENKRLSEKLGKLENSHASLVTHLTMIAKAQGQINEIRTVLEGRVDEMAKRPDPTGLESRLQQLEKTRDALVTKADLNALAARVRQIENTPPPAQHPLPAEPNSKSLNSRLEALEQASNSRNTLDTNLEERLRGIEGVTNLRTKEIADFKKRVAAVEDQQRSSSISAPIPATDSRASTAPSNAQPRFDELSAQIQVIQRNLEEIKDEQEAHDETWTGVVDDRIEEKLQARISPLEDSLSKLSTSIENLPLSSALDEDQKASFVKEATTKVIATFIGTPDLLPFLNVEKTTYVINQALAPIHQSVEALKISHEATNHSLGNLQSRVDNINTLDLSRHALGQLYELHPDLQRIEGLMISFKTDMQTKNTQIEELSNNVKALQGAIHIIEANTQDRQTAETIALQYQELRKEVKSLTDDRVNIAKKVKAIADNLENALKGVADLQNENKSNKQTIANQFTFFTKDLEGKIEMSRDGLEEKIKKAREHLPRPFQAVSPVSQRSSSTQNGVSRGPPKPSLSTANRQPSASGVKKRKLDNSTKANGVRPSSSSGSPQAKKRQRKALGDDDPEADPDYYNEEIQEPGVSTDEDVKPRRTEPEKALATGKPNAKGTKVASKEIDLTADSD</sequence>
<dbReference type="Gene3D" id="1.10.287.1490">
    <property type="match status" value="1"/>
</dbReference>
<feature type="compositionally biased region" description="Polar residues" evidence="2">
    <location>
        <begin position="670"/>
        <end position="679"/>
    </location>
</feature>
<dbReference type="EMBL" id="KZ613498">
    <property type="protein sequence ID" value="PMD17664.1"/>
    <property type="molecule type" value="Genomic_DNA"/>
</dbReference>
<feature type="compositionally biased region" description="Acidic residues" evidence="2">
    <location>
        <begin position="1058"/>
        <end position="1073"/>
    </location>
</feature>
<dbReference type="PANTHER" id="PTHR45615:SF80">
    <property type="entry name" value="GRIP DOMAIN-CONTAINING PROTEIN"/>
    <property type="match status" value="1"/>
</dbReference>
<dbReference type="Proteomes" id="UP000235672">
    <property type="component" value="Unassembled WGS sequence"/>
</dbReference>
<feature type="compositionally biased region" description="Polar residues" evidence="2">
    <location>
        <begin position="189"/>
        <end position="214"/>
    </location>
</feature>
<dbReference type="PANTHER" id="PTHR45615">
    <property type="entry name" value="MYOSIN HEAVY CHAIN, NON-MUSCLE"/>
    <property type="match status" value="1"/>
</dbReference>
<keyword evidence="4" id="KW-1185">Reference proteome</keyword>
<keyword evidence="1" id="KW-0175">Coiled coil</keyword>
<feature type="compositionally biased region" description="Basic residues" evidence="2">
    <location>
        <begin position="1"/>
        <end position="17"/>
    </location>
</feature>
<feature type="region of interest" description="Disordered" evidence="2">
    <location>
        <begin position="486"/>
        <end position="506"/>
    </location>
</feature>
<reference evidence="3 4" key="1">
    <citation type="submission" date="2016-05" db="EMBL/GenBank/DDBJ databases">
        <title>A degradative enzymes factory behind the ericoid mycorrhizal symbiosis.</title>
        <authorList>
            <consortium name="DOE Joint Genome Institute"/>
            <person name="Martino E."/>
            <person name="Morin E."/>
            <person name="Grelet G."/>
            <person name="Kuo A."/>
            <person name="Kohler A."/>
            <person name="Daghino S."/>
            <person name="Barry K."/>
            <person name="Choi C."/>
            <person name="Cichocki N."/>
            <person name="Clum A."/>
            <person name="Copeland A."/>
            <person name="Hainaut M."/>
            <person name="Haridas S."/>
            <person name="Labutti K."/>
            <person name="Lindquist E."/>
            <person name="Lipzen A."/>
            <person name="Khouja H.-R."/>
            <person name="Murat C."/>
            <person name="Ohm R."/>
            <person name="Olson A."/>
            <person name="Spatafora J."/>
            <person name="Veneault-Fourrey C."/>
            <person name="Henrissat B."/>
            <person name="Grigoriev I."/>
            <person name="Martin F."/>
            <person name="Perotto S."/>
        </authorList>
    </citation>
    <scope>NUCLEOTIDE SEQUENCE [LARGE SCALE GENOMIC DNA]</scope>
    <source>
        <strain evidence="3 4">UAMH 7357</strain>
    </source>
</reference>
<feature type="coiled-coil region" evidence="1">
    <location>
        <begin position="359"/>
        <end position="386"/>
    </location>
</feature>
<feature type="compositionally biased region" description="Polar residues" evidence="2">
    <location>
        <begin position="1031"/>
        <end position="1046"/>
    </location>
</feature>
<feature type="compositionally biased region" description="Polar residues" evidence="2">
    <location>
        <begin position="148"/>
        <end position="169"/>
    </location>
</feature>
<accession>A0A2J6PUF0</accession>
<evidence type="ECO:0000256" key="2">
    <source>
        <dbReference type="SAM" id="MobiDB-lite"/>
    </source>
</evidence>
<feature type="compositionally biased region" description="Basic and acidic residues" evidence="2">
    <location>
        <begin position="111"/>
        <end position="145"/>
    </location>
</feature>
<evidence type="ECO:0000256" key="1">
    <source>
        <dbReference type="SAM" id="Coils"/>
    </source>
</evidence>
<dbReference type="AlphaFoldDB" id="A0A2J6PUF0"/>
<dbReference type="STRING" id="1745343.A0A2J6PUF0"/>
<feature type="compositionally biased region" description="Polar residues" evidence="2">
    <location>
        <begin position="1010"/>
        <end position="1020"/>
    </location>
</feature>
<feature type="region of interest" description="Disordered" evidence="2">
    <location>
        <begin position="978"/>
        <end position="1118"/>
    </location>
</feature>
<feature type="coiled-coil region" evidence="1">
    <location>
        <begin position="858"/>
        <end position="947"/>
    </location>
</feature>
<evidence type="ECO:0000313" key="4">
    <source>
        <dbReference type="Proteomes" id="UP000235672"/>
    </source>
</evidence>
<feature type="compositionally biased region" description="Basic and acidic residues" evidence="2">
    <location>
        <begin position="1081"/>
        <end position="1092"/>
    </location>
</feature>
<feature type="compositionally biased region" description="Basic and acidic residues" evidence="2">
    <location>
        <begin position="492"/>
        <end position="506"/>
    </location>
</feature>
<protein>
    <submittedName>
        <fullName evidence="3">Uncharacterized protein</fullName>
    </submittedName>
</protein>
<proteinExistence type="predicted"/>
<feature type="region of interest" description="Disordered" evidence="2">
    <location>
        <begin position="653"/>
        <end position="679"/>
    </location>
</feature>
<name>A0A2J6PUF0_9HELO</name>
<dbReference type="OrthoDB" id="3542551at2759"/>
<organism evidence="3 4">
    <name type="scientific">Hyaloscypha hepaticicola</name>
    <dbReference type="NCBI Taxonomy" id="2082293"/>
    <lineage>
        <taxon>Eukaryota</taxon>
        <taxon>Fungi</taxon>
        <taxon>Dikarya</taxon>
        <taxon>Ascomycota</taxon>
        <taxon>Pezizomycotina</taxon>
        <taxon>Leotiomycetes</taxon>
        <taxon>Helotiales</taxon>
        <taxon>Hyaloscyphaceae</taxon>
        <taxon>Hyaloscypha</taxon>
    </lineage>
</organism>
<feature type="region of interest" description="Disordered" evidence="2">
    <location>
        <begin position="258"/>
        <end position="292"/>
    </location>
</feature>